<evidence type="ECO:0000256" key="19">
    <source>
        <dbReference type="PROSITE-ProRule" id="PRU00464"/>
    </source>
</evidence>
<keyword evidence="9" id="KW-0378">Hydrolase</keyword>
<dbReference type="GO" id="GO:1990165">
    <property type="term" value="F:single-strand break-containing DNA binding"/>
    <property type="evidence" value="ECO:0007669"/>
    <property type="project" value="TreeGrafter"/>
</dbReference>
<keyword evidence="13" id="KW-0539">Nucleus</keyword>
<evidence type="ECO:0000259" key="21">
    <source>
        <dbReference type="PROSITE" id="PS51084"/>
    </source>
</evidence>
<dbReference type="FunFam" id="3.30.428.10:FF:000004">
    <property type="entry name" value="aprataxin isoform X2"/>
    <property type="match status" value="1"/>
</dbReference>
<dbReference type="CDD" id="cd22735">
    <property type="entry name" value="FHA_APTX"/>
    <property type="match status" value="1"/>
</dbReference>
<dbReference type="PANTHER" id="PTHR12486:SF4">
    <property type="entry name" value="APRATAXIN"/>
    <property type="match status" value="1"/>
</dbReference>
<comment type="catalytic activity">
    <reaction evidence="16">
        <text>a 5'-end adenosine-5'-diphospho-5'-2'-deoxyribonucleoside-DNA + H2O = a 5'-end 5'-phospho-2'-deoxyribonucleoside-DNA + AMP + 2 H(+)</text>
        <dbReference type="Rhea" id="RHEA:52128"/>
        <dbReference type="Rhea" id="RHEA-COMP:13180"/>
        <dbReference type="Rhea" id="RHEA-COMP:13181"/>
        <dbReference type="ChEBI" id="CHEBI:15377"/>
        <dbReference type="ChEBI" id="CHEBI:15378"/>
        <dbReference type="ChEBI" id="CHEBI:136412"/>
        <dbReference type="ChEBI" id="CHEBI:136413"/>
        <dbReference type="ChEBI" id="CHEBI:456215"/>
        <dbReference type="EC" id="3.6.1.71"/>
    </reaction>
</comment>
<evidence type="ECO:0000256" key="16">
    <source>
        <dbReference type="ARBA" id="ARBA00044639"/>
    </source>
</evidence>
<evidence type="ECO:0000256" key="13">
    <source>
        <dbReference type="ARBA" id="ARBA00023242"/>
    </source>
</evidence>
<dbReference type="Pfam" id="PF11969">
    <property type="entry name" value="DcpS_C"/>
    <property type="match status" value="1"/>
</dbReference>
<dbReference type="InterPro" id="IPR011146">
    <property type="entry name" value="HIT-like"/>
</dbReference>
<dbReference type="EC" id="3.6.1.72" evidence="3"/>
<keyword evidence="8" id="KW-0863">Zinc-finger</keyword>
<dbReference type="GO" id="GO:0003725">
    <property type="term" value="F:double-stranded RNA binding"/>
    <property type="evidence" value="ECO:0007669"/>
    <property type="project" value="TreeGrafter"/>
</dbReference>
<dbReference type="FunFam" id="2.60.200.20:FF:000010">
    <property type="entry name" value="aprataxin isoform X1"/>
    <property type="match status" value="1"/>
</dbReference>
<dbReference type="Proteomes" id="UP001178461">
    <property type="component" value="Chromosome 17"/>
</dbReference>
<name>A0AA35PST5_9SAUR</name>
<evidence type="ECO:0000256" key="4">
    <source>
        <dbReference type="ARBA" id="ARBA00012496"/>
    </source>
</evidence>
<dbReference type="AlphaFoldDB" id="A0AA35PST5"/>
<dbReference type="InterPro" id="IPR036265">
    <property type="entry name" value="HIT-like_sf"/>
</dbReference>
<dbReference type="GO" id="GO:0000012">
    <property type="term" value="P:single strand break repair"/>
    <property type="evidence" value="ECO:0007669"/>
    <property type="project" value="TreeGrafter"/>
</dbReference>
<keyword evidence="6" id="KW-0479">Metal-binding</keyword>
<accession>A0AA35PST5</accession>
<evidence type="ECO:0000256" key="10">
    <source>
        <dbReference type="ARBA" id="ARBA00022833"/>
    </source>
</evidence>
<dbReference type="GO" id="GO:0033699">
    <property type="term" value="F:DNA 5'-adenosine monophosphate hydrolase activity"/>
    <property type="evidence" value="ECO:0007669"/>
    <property type="project" value="UniProtKB-EC"/>
</dbReference>
<organism evidence="22 23">
    <name type="scientific">Podarcis lilfordi</name>
    <name type="common">Lilford's wall lizard</name>
    <dbReference type="NCBI Taxonomy" id="74358"/>
    <lineage>
        <taxon>Eukaryota</taxon>
        <taxon>Metazoa</taxon>
        <taxon>Chordata</taxon>
        <taxon>Craniata</taxon>
        <taxon>Vertebrata</taxon>
        <taxon>Euteleostomi</taxon>
        <taxon>Lepidosauria</taxon>
        <taxon>Squamata</taxon>
        <taxon>Bifurcata</taxon>
        <taxon>Unidentata</taxon>
        <taxon>Episquamata</taxon>
        <taxon>Laterata</taxon>
        <taxon>Lacertibaenia</taxon>
        <taxon>Lacertidae</taxon>
        <taxon>Podarcis</taxon>
    </lineage>
</organism>
<dbReference type="GO" id="GO:0005654">
    <property type="term" value="C:nucleoplasm"/>
    <property type="evidence" value="ECO:0007669"/>
    <property type="project" value="UniProtKB-SubCell"/>
</dbReference>
<comment type="caution">
    <text evidence="19">Lacks conserved residue(s) required for the propagation of feature annotation.</text>
</comment>
<keyword evidence="11" id="KW-0238">DNA-binding</keyword>
<dbReference type="GO" id="GO:0003697">
    <property type="term" value="F:single-stranded DNA binding"/>
    <property type="evidence" value="ECO:0007669"/>
    <property type="project" value="TreeGrafter"/>
</dbReference>
<evidence type="ECO:0000256" key="9">
    <source>
        <dbReference type="ARBA" id="ARBA00022801"/>
    </source>
</evidence>
<dbReference type="SUPFAM" id="SSF49879">
    <property type="entry name" value="SMAD/FHA domain"/>
    <property type="match status" value="1"/>
</dbReference>
<evidence type="ECO:0000256" key="12">
    <source>
        <dbReference type="ARBA" id="ARBA00023204"/>
    </source>
</evidence>
<comment type="subcellular location">
    <subcellularLocation>
        <location evidence="1">Nucleus</location>
        <location evidence="1">Nucleolus</location>
    </subcellularLocation>
    <subcellularLocation>
        <location evidence="2">Nucleus</location>
        <location evidence="2">Nucleoplasm</location>
    </subcellularLocation>
</comment>
<dbReference type="GO" id="GO:0008270">
    <property type="term" value="F:zinc ion binding"/>
    <property type="evidence" value="ECO:0007669"/>
    <property type="project" value="UniProtKB-KW"/>
</dbReference>
<dbReference type="GO" id="GO:0120108">
    <property type="term" value="F:DNA-3'-diphospho-5'-guanosine diphosphatase activity"/>
    <property type="evidence" value="ECO:0007669"/>
    <property type="project" value="UniProtKB-EC"/>
</dbReference>
<evidence type="ECO:0000256" key="2">
    <source>
        <dbReference type="ARBA" id="ARBA00004642"/>
    </source>
</evidence>
<evidence type="ECO:0000256" key="20">
    <source>
        <dbReference type="SAM" id="MobiDB-lite"/>
    </source>
</evidence>
<dbReference type="InterPro" id="IPR032566">
    <property type="entry name" value="Znf-C2HE"/>
</dbReference>
<evidence type="ECO:0000256" key="5">
    <source>
        <dbReference type="ARBA" id="ARBA00018614"/>
    </source>
</evidence>
<dbReference type="GO" id="GO:0005730">
    <property type="term" value="C:nucleolus"/>
    <property type="evidence" value="ECO:0007669"/>
    <property type="project" value="UniProtKB-SubCell"/>
</dbReference>
<evidence type="ECO:0000313" key="23">
    <source>
        <dbReference type="Proteomes" id="UP001178461"/>
    </source>
</evidence>
<dbReference type="PROSITE" id="PS00892">
    <property type="entry name" value="HIT_1"/>
    <property type="match status" value="1"/>
</dbReference>
<dbReference type="PANTHER" id="PTHR12486">
    <property type="entry name" value="APRATAXIN-RELATED"/>
    <property type="match status" value="1"/>
</dbReference>
<comment type="function">
    <text evidence="18">DNA-binding protein involved in single-strand DNA break repair, double-strand DNA break repair and base excision repair. Resolves abortive DNA ligation intermediates formed either at base excision sites, or when DNA ligases attempt to repair non-ligatable breaks induced by reactive oxygen species. Catalyzes the release of adenylate groups covalently linked to 5'-phosphate termini, resulting in the production of 5'-phosphate termini that can be efficiently rejoined. Also able to hydrolyze adenosine 5'-monophosphoramidate (AMP-NH(2)) and diadenosine tetraphosphate (AppppA), but with lower catalytic activity. Likewise, catalyzes the release of 3'-linked guanosine (DNAppG) and inosine (DNAppI) from DNA, but has higher specific activity with 5'-linked adenosine (AppDNA).</text>
</comment>
<keyword evidence="10" id="KW-0862">Zinc</keyword>
<evidence type="ECO:0000256" key="3">
    <source>
        <dbReference type="ARBA" id="ARBA00012495"/>
    </source>
</evidence>
<evidence type="ECO:0000256" key="7">
    <source>
        <dbReference type="ARBA" id="ARBA00022763"/>
    </source>
</evidence>
<evidence type="ECO:0000313" key="22">
    <source>
        <dbReference type="EMBL" id="CAI5796840.1"/>
    </source>
</evidence>
<evidence type="ECO:0000256" key="11">
    <source>
        <dbReference type="ARBA" id="ARBA00023125"/>
    </source>
</evidence>
<gene>
    <name evidence="22" type="ORF">PODLI_1B003863</name>
</gene>
<reference evidence="22" key="1">
    <citation type="submission" date="2022-12" db="EMBL/GenBank/DDBJ databases">
        <authorList>
            <person name="Alioto T."/>
            <person name="Alioto T."/>
            <person name="Gomez Garrido J."/>
        </authorList>
    </citation>
    <scope>NUCLEOTIDE SEQUENCE</scope>
</reference>
<evidence type="ECO:0000256" key="1">
    <source>
        <dbReference type="ARBA" id="ARBA00004604"/>
    </source>
</evidence>
<dbReference type="InterPro" id="IPR047289">
    <property type="entry name" value="FHA_APTX"/>
</dbReference>
<keyword evidence="23" id="KW-1185">Reference proteome</keyword>
<keyword evidence="7" id="KW-0227">DNA damage</keyword>
<dbReference type="EMBL" id="OX395142">
    <property type="protein sequence ID" value="CAI5796840.1"/>
    <property type="molecule type" value="Genomic_DNA"/>
</dbReference>
<comment type="catalytic activity">
    <reaction evidence="17">
        <text>a 5'-end adenosine-5'-diphospho-5'-ribonucleoside-2'-deoxyribonucleotide-DNA + H2O = a 5'-end 5'-phospho-ribonucleoside-2'-deoxyribonucleotide-DNA + AMP + 2 H(+)</text>
        <dbReference type="Rhea" id="RHEA:52132"/>
        <dbReference type="Rhea" id="RHEA-COMP:13182"/>
        <dbReference type="Rhea" id="RHEA-COMP:13183"/>
        <dbReference type="ChEBI" id="CHEBI:15377"/>
        <dbReference type="ChEBI" id="CHEBI:15378"/>
        <dbReference type="ChEBI" id="CHEBI:136414"/>
        <dbReference type="ChEBI" id="CHEBI:136415"/>
        <dbReference type="ChEBI" id="CHEBI:456215"/>
        <dbReference type="EC" id="3.6.1.71"/>
    </reaction>
</comment>
<protein>
    <recommendedName>
        <fullName evidence="5">Aprataxin</fullName>
        <ecNumber evidence="4">3.6.1.71</ecNumber>
        <ecNumber evidence="3">3.6.1.72</ecNumber>
    </recommendedName>
    <alternativeName>
        <fullName evidence="15">Forkhead-associated domain histidine triad-like protein</fullName>
    </alternativeName>
</protein>
<evidence type="ECO:0000256" key="15">
    <source>
        <dbReference type="ARBA" id="ARBA00032750"/>
    </source>
</evidence>
<evidence type="ECO:0000256" key="14">
    <source>
        <dbReference type="ARBA" id="ARBA00024601"/>
    </source>
</evidence>
<feature type="region of interest" description="Disordered" evidence="20">
    <location>
        <begin position="142"/>
        <end position="168"/>
    </location>
</feature>
<proteinExistence type="predicted"/>
<dbReference type="Pfam" id="PF17913">
    <property type="entry name" value="FHA_2"/>
    <property type="match status" value="1"/>
</dbReference>
<sequence>MENVWLACSQAEFKIHLVKLSIYFFPSFFSPLSTMRVCWLVSKDRACQRIKLPHLEMVMLGRGPETEITDKKCSRRQVQLKADCNKGYVQVKQIGVNPTSVDLVDIGKDQEIKLKPGQILHIVNNLYPYTVQFSEEMGACGGKETVEPKGGKRPQDELETGGMESMPGKHAKMEQMAPQVCDSSYSSSSVSSSGSSVNKKACLEYWAQGLKVSMQNPDMQVYKDEKAVVIKDKYPKARYHWLVLPWQSISTLSKVNQEHLELLEHMHALGEKVIQQCPEKDSLHFRLGYHAIPSMSQLHLHVISQDFDSPCFKTKKHWNSFTTEYFIDSKDLIAMVKKKGRVTVDKDVAKLLNLPLKCHVCKRQQPNIPQLKEHLKEHWPK</sequence>
<comment type="catalytic activity">
    <reaction evidence="14">
        <text>a 3'-end 2'-deoxyribonucleotide-3'-diphospho-5'-guanosine-DNA + H2O = a 3'-end 2'-deoxyribonucleotide 3'-phosphate-DNA + GMP + 2 H(+)</text>
        <dbReference type="Rhea" id="RHEA:52140"/>
        <dbReference type="Rhea" id="RHEA-COMP:13186"/>
        <dbReference type="Rhea" id="RHEA-COMP:13187"/>
        <dbReference type="ChEBI" id="CHEBI:15377"/>
        <dbReference type="ChEBI" id="CHEBI:15378"/>
        <dbReference type="ChEBI" id="CHEBI:58115"/>
        <dbReference type="ChEBI" id="CHEBI:136419"/>
        <dbReference type="ChEBI" id="CHEBI:136420"/>
        <dbReference type="EC" id="3.6.1.72"/>
    </reaction>
</comment>
<dbReference type="GO" id="GO:0030983">
    <property type="term" value="F:mismatched DNA binding"/>
    <property type="evidence" value="ECO:0007669"/>
    <property type="project" value="TreeGrafter"/>
</dbReference>
<feature type="domain" description="HIT" evidence="21">
    <location>
        <begin position="207"/>
        <end position="312"/>
    </location>
</feature>
<dbReference type="EC" id="3.6.1.71" evidence="4"/>
<evidence type="ECO:0000256" key="8">
    <source>
        <dbReference type="ARBA" id="ARBA00022771"/>
    </source>
</evidence>
<dbReference type="Gene3D" id="3.30.428.10">
    <property type="entry name" value="HIT-like"/>
    <property type="match status" value="1"/>
</dbReference>
<dbReference type="InterPro" id="IPR041388">
    <property type="entry name" value="FHA_2"/>
</dbReference>
<feature type="compositionally biased region" description="Basic and acidic residues" evidence="20">
    <location>
        <begin position="144"/>
        <end position="156"/>
    </location>
</feature>
<dbReference type="Pfam" id="PF16278">
    <property type="entry name" value="zf-C2HE"/>
    <property type="match status" value="1"/>
</dbReference>
<evidence type="ECO:0000256" key="6">
    <source>
        <dbReference type="ARBA" id="ARBA00022723"/>
    </source>
</evidence>
<evidence type="ECO:0000256" key="17">
    <source>
        <dbReference type="ARBA" id="ARBA00044713"/>
    </source>
</evidence>
<dbReference type="SUPFAM" id="SSF54197">
    <property type="entry name" value="HIT-like"/>
    <property type="match status" value="1"/>
</dbReference>
<dbReference type="InterPro" id="IPR008984">
    <property type="entry name" value="SMAD_FHA_dom_sf"/>
</dbReference>
<dbReference type="Gene3D" id="2.60.200.20">
    <property type="match status" value="1"/>
</dbReference>
<keyword evidence="12" id="KW-0234">DNA repair</keyword>
<dbReference type="InterPro" id="IPR019808">
    <property type="entry name" value="Histidine_triad_CS"/>
</dbReference>
<evidence type="ECO:0000256" key="18">
    <source>
        <dbReference type="ARBA" id="ARBA00045142"/>
    </source>
</evidence>
<dbReference type="PROSITE" id="PS51084">
    <property type="entry name" value="HIT_2"/>
    <property type="match status" value="1"/>
</dbReference>